<dbReference type="Pfam" id="PF00534">
    <property type="entry name" value="Glycos_transf_1"/>
    <property type="match status" value="1"/>
</dbReference>
<gene>
    <name evidence="2" type="ORF">DI551_09145</name>
</gene>
<dbReference type="PANTHER" id="PTHR12526">
    <property type="entry name" value="GLYCOSYLTRANSFERASE"/>
    <property type="match status" value="1"/>
</dbReference>
<protein>
    <recommendedName>
        <fullName evidence="1">Glycosyl transferase family 1 domain-containing protein</fullName>
    </recommendedName>
</protein>
<comment type="caution">
    <text evidence="2">The sequence shown here is derived from an EMBL/GenBank/DDBJ whole genome shotgun (WGS) entry which is preliminary data.</text>
</comment>
<dbReference type="GO" id="GO:0016757">
    <property type="term" value="F:glycosyltransferase activity"/>
    <property type="evidence" value="ECO:0007669"/>
    <property type="project" value="InterPro"/>
</dbReference>
<dbReference type="InterPro" id="IPR001296">
    <property type="entry name" value="Glyco_trans_1"/>
</dbReference>
<name>A0A2W5MUD9_9BACT</name>
<dbReference type="PANTHER" id="PTHR12526:SF630">
    <property type="entry name" value="GLYCOSYLTRANSFERASE"/>
    <property type="match status" value="1"/>
</dbReference>
<dbReference type="Proteomes" id="UP000249417">
    <property type="component" value="Unassembled WGS sequence"/>
</dbReference>
<dbReference type="SUPFAM" id="SSF53756">
    <property type="entry name" value="UDP-Glycosyltransferase/glycogen phosphorylase"/>
    <property type="match status" value="1"/>
</dbReference>
<evidence type="ECO:0000313" key="2">
    <source>
        <dbReference type="EMBL" id="PZQ44891.1"/>
    </source>
</evidence>
<dbReference type="Gene3D" id="3.40.50.2000">
    <property type="entry name" value="Glycogen Phosphorylase B"/>
    <property type="match status" value="2"/>
</dbReference>
<dbReference type="EMBL" id="QFQB01000073">
    <property type="protein sequence ID" value="PZQ44891.1"/>
    <property type="molecule type" value="Genomic_DNA"/>
</dbReference>
<reference evidence="2 3" key="1">
    <citation type="submission" date="2017-08" db="EMBL/GenBank/DDBJ databases">
        <title>Infants hospitalized years apart are colonized by the same room-sourced microbial strains.</title>
        <authorList>
            <person name="Brooks B."/>
            <person name="Olm M.R."/>
            <person name="Firek B.A."/>
            <person name="Baker R."/>
            <person name="Thomas B.C."/>
            <person name="Morowitz M.J."/>
            <person name="Banfield J.F."/>
        </authorList>
    </citation>
    <scope>NUCLEOTIDE SEQUENCE [LARGE SCALE GENOMIC DNA]</scope>
    <source>
        <strain evidence="2">S2_005_002_R2_29</strain>
    </source>
</reference>
<sequence>MKIAIVNRHPDDVLGGSELQCDIIASGLAARGHNVTFIAPAGRVGRDYKRVYNIIPVESDAVKIGQAIVDAAPDVVYWRFNKYHFYRAVRTASSKNIPVIFALSHISDAQLWSARENPFAGLKQFLKFIKQGCENLYNHLGFLHVDGVTSNNADFLGRLRHKEQRYIPNAMNCGTVPFTWPRPFVLWVANIKPHKQPEKYLDLARALPDAGVDFLMVGQIQDVAYDWLKDAHKDLSNFHYLGPKTPEEVNGMLEQALMLAHTCKPEGFPNNVIQAWQKGRPVVSLAFDPGGYIDKEGLGGYADNDWTRFVEQVRVFIERPDLQAQTGARAQDFAARTFSADRMAEQIETFAQELVSARKNA</sequence>
<evidence type="ECO:0000313" key="3">
    <source>
        <dbReference type="Proteomes" id="UP000249417"/>
    </source>
</evidence>
<accession>A0A2W5MUD9</accession>
<dbReference type="AlphaFoldDB" id="A0A2W5MUD9"/>
<evidence type="ECO:0000259" key="1">
    <source>
        <dbReference type="Pfam" id="PF00534"/>
    </source>
</evidence>
<dbReference type="CDD" id="cd03801">
    <property type="entry name" value="GT4_PimA-like"/>
    <property type="match status" value="1"/>
</dbReference>
<organism evidence="2 3">
    <name type="scientific">Micavibrio aeruginosavorus</name>
    <dbReference type="NCBI Taxonomy" id="349221"/>
    <lineage>
        <taxon>Bacteria</taxon>
        <taxon>Pseudomonadati</taxon>
        <taxon>Bdellovibrionota</taxon>
        <taxon>Bdellovibrionia</taxon>
        <taxon>Bdellovibrionales</taxon>
        <taxon>Pseudobdellovibrionaceae</taxon>
        <taxon>Micavibrio</taxon>
    </lineage>
</organism>
<proteinExistence type="predicted"/>
<feature type="domain" description="Glycosyl transferase family 1" evidence="1">
    <location>
        <begin position="182"/>
        <end position="331"/>
    </location>
</feature>